<dbReference type="EMBL" id="JXCQ01000031">
    <property type="protein sequence ID" value="KIR21153.1"/>
    <property type="molecule type" value="Genomic_DNA"/>
</dbReference>
<dbReference type="AlphaFoldDB" id="A0A0D0SGB3"/>
<proteinExistence type="predicted"/>
<comment type="caution">
    <text evidence="1">The sequence shown here is derived from an EMBL/GenBank/DDBJ whole genome shotgun (WGS) entry which is preliminary data.</text>
</comment>
<name>A0A0D0SGB3_PSEFL</name>
<dbReference type="RefSeq" id="WP_124421677.1">
    <property type="nucleotide sequence ID" value="NZ_JXCQ01000031.1"/>
</dbReference>
<sequence length="651" mass="72075">MVIKTDSVRLSHLEIRLPDGLNSTSALYANNRHQCLVIIDIVKEMRGDDGVWHPVALTAHERTNINVVAYSSDPDADLPPGWNCDARKNKFTLGLVSQKDSIKTTKKQPEIKALDSSVESIKRYIRVDSAIALAPVTLMARVTLAGQVFTTHGFGREGDSSVVIEPTAPLRLGAADLELKVTPGAFQQGLVKINLYEWKPRNTGIYFIENQGLEAPIKLTDEGDYFETSLVSGVPMFPTISRKVGVGTKAPNSPLYMNDIHKGLELSEPNPWLPFTTSIMNAMIVSGEFRSTPSDTNSVWRLLDNVGNEHSYYLSMSDTGTLVLRDAAGPKLRRVSLFEIKLAAGNSSTQALYSSGHNQCKVFIEVIVLERQDDGFWQRVNLSFDESRSATVTFFSNDPNQSLSKGWFCDVLKNRYNTGISTSPQNSSEHAPDATRFDTIERYMRVSPGTIETQRFMARITVGGKVYTTNSVDGSLIFNSCIAIRPTRPYALRQYDLLEHIDTNAYRDGNSVRVSVHYYTAPSSTQIIETVGLSRPVPISSEGVHFKTAGVFRIPGGNGVKIGIVVNHDLAGSVLYMNSVQRGVYSGSNPSIKINERQTIMRAFSFYWAGWYPSEALPPNYVTFRDSNGCDHRFRLSFMAAYVSTGARLTG</sequence>
<evidence type="ECO:0000313" key="1">
    <source>
        <dbReference type="EMBL" id="KIR21153.1"/>
    </source>
</evidence>
<dbReference type="PATRIC" id="fig|294.125.peg.3538"/>
<dbReference type="Proteomes" id="UP000032210">
    <property type="component" value="Unassembled WGS sequence"/>
</dbReference>
<accession>A0A0D0SGB3</accession>
<organism evidence="1 2">
    <name type="scientific">Pseudomonas fluorescens</name>
    <dbReference type="NCBI Taxonomy" id="294"/>
    <lineage>
        <taxon>Bacteria</taxon>
        <taxon>Pseudomonadati</taxon>
        <taxon>Pseudomonadota</taxon>
        <taxon>Gammaproteobacteria</taxon>
        <taxon>Pseudomonadales</taxon>
        <taxon>Pseudomonadaceae</taxon>
        <taxon>Pseudomonas</taxon>
    </lineage>
</organism>
<reference evidence="1 2" key="1">
    <citation type="submission" date="2015-01" db="EMBL/GenBank/DDBJ databases">
        <title>Genome sequence of the beneficial rhizobacterium Pseudomonas fluorescens 2-79.</title>
        <authorList>
            <person name="Thuermer A."/>
            <person name="Daniel R."/>
        </authorList>
    </citation>
    <scope>NUCLEOTIDE SEQUENCE [LARGE SCALE GENOMIC DNA]</scope>
    <source>
        <strain evidence="1 2">2-79</strain>
    </source>
</reference>
<evidence type="ECO:0000313" key="2">
    <source>
        <dbReference type="Proteomes" id="UP000032210"/>
    </source>
</evidence>
<gene>
    <name evidence="1" type="ORF">PFLU3_34510</name>
</gene>
<protein>
    <submittedName>
        <fullName evidence="1">Uncharacterized protein</fullName>
    </submittedName>
</protein>